<dbReference type="PROSITE" id="PS00671">
    <property type="entry name" value="D_2_HYDROXYACID_DH_3"/>
    <property type="match status" value="1"/>
</dbReference>
<feature type="domain" description="D-isomer specific 2-hydroxyacid dehydrogenase catalytic" evidence="5">
    <location>
        <begin position="20"/>
        <end position="312"/>
    </location>
</feature>
<comment type="caution">
    <text evidence="7">The sequence shown here is derived from an EMBL/GenBank/DDBJ whole genome shotgun (WGS) entry which is preliminary data.</text>
</comment>
<dbReference type="GO" id="GO:0016616">
    <property type="term" value="F:oxidoreductase activity, acting on the CH-OH group of donors, NAD or NADP as acceptor"/>
    <property type="evidence" value="ECO:0007669"/>
    <property type="project" value="InterPro"/>
</dbReference>
<dbReference type="OrthoDB" id="1522997at2"/>
<dbReference type="PANTHER" id="PTHR43761">
    <property type="entry name" value="D-ISOMER SPECIFIC 2-HYDROXYACID DEHYDROGENASE FAMILY PROTEIN (AFU_ORTHOLOGUE AFUA_1G13630)"/>
    <property type="match status" value="1"/>
</dbReference>
<dbReference type="InterPro" id="IPR006140">
    <property type="entry name" value="D-isomer_DH_NAD-bd"/>
</dbReference>
<evidence type="ECO:0000256" key="1">
    <source>
        <dbReference type="ARBA" id="ARBA00005854"/>
    </source>
</evidence>
<dbReference type="FunFam" id="3.40.50.720:FF:000203">
    <property type="entry name" value="D-3-phosphoglycerate dehydrogenase (SerA)"/>
    <property type="match status" value="1"/>
</dbReference>
<organism evidence="7 8">
    <name type="scientific">Thermoflavifilum aggregans</name>
    <dbReference type="NCBI Taxonomy" id="454188"/>
    <lineage>
        <taxon>Bacteria</taxon>
        <taxon>Pseudomonadati</taxon>
        <taxon>Bacteroidota</taxon>
        <taxon>Chitinophagia</taxon>
        <taxon>Chitinophagales</taxon>
        <taxon>Chitinophagaceae</taxon>
        <taxon>Thermoflavifilum</taxon>
    </lineage>
</organism>
<evidence type="ECO:0000256" key="4">
    <source>
        <dbReference type="RuleBase" id="RU003719"/>
    </source>
</evidence>
<protein>
    <submittedName>
        <fullName evidence="7">Glycerate dehydrogenase</fullName>
    </submittedName>
</protein>
<evidence type="ECO:0000256" key="2">
    <source>
        <dbReference type="ARBA" id="ARBA00023002"/>
    </source>
</evidence>
<dbReference type="SUPFAM" id="SSF52283">
    <property type="entry name" value="Formate/glycerate dehydrogenase catalytic domain-like"/>
    <property type="match status" value="1"/>
</dbReference>
<dbReference type="InterPro" id="IPR029753">
    <property type="entry name" value="D-isomer_DH_CS"/>
</dbReference>
<feature type="domain" description="D-isomer specific 2-hydroxyacid dehydrogenase NAD-binding" evidence="6">
    <location>
        <begin position="107"/>
        <end position="286"/>
    </location>
</feature>
<name>A0A2M9CXZ8_9BACT</name>
<dbReference type="Proteomes" id="UP000230000">
    <property type="component" value="Unassembled WGS sequence"/>
</dbReference>
<accession>A0A2M9CXZ8</accession>
<dbReference type="InterPro" id="IPR036291">
    <property type="entry name" value="NAD(P)-bd_dom_sf"/>
</dbReference>
<evidence type="ECO:0000313" key="8">
    <source>
        <dbReference type="Proteomes" id="UP000230000"/>
    </source>
</evidence>
<keyword evidence="3" id="KW-0520">NAD</keyword>
<dbReference type="EMBL" id="PGFG01000001">
    <property type="protein sequence ID" value="PJJ76755.1"/>
    <property type="molecule type" value="Genomic_DNA"/>
</dbReference>
<dbReference type="InterPro" id="IPR050418">
    <property type="entry name" value="D-iso_2-hydroxyacid_DH_PdxB"/>
</dbReference>
<dbReference type="SUPFAM" id="SSF51735">
    <property type="entry name" value="NAD(P)-binding Rossmann-fold domains"/>
    <property type="match status" value="1"/>
</dbReference>
<dbReference type="Pfam" id="PF00389">
    <property type="entry name" value="2-Hacid_dh"/>
    <property type="match status" value="1"/>
</dbReference>
<evidence type="ECO:0000259" key="6">
    <source>
        <dbReference type="Pfam" id="PF02826"/>
    </source>
</evidence>
<comment type="similarity">
    <text evidence="1 4">Belongs to the D-isomer specific 2-hydroxyacid dehydrogenase family.</text>
</comment>
<gene>
    <name evidence="7" type="ORF">BXY57_2388</name>
</gene>
<dbReference type="AlphaFoldDB" id="A0A2M9CXZ8"/>
<dbReference type="InterPro" id="IPR006139">
    <property type="entry name" value="D-isomer_2_OHA_DH_cat_dom"/>
</dbReference>
<reference evidence="7 8" key="1">
    <citation type="submission" date="2017-11" db="EMBL/GenBank/DDBJ databases">
        <title>Genomic Encyclopedia of Archaeal and Bacterial Type Strains, Phase II (KMG-II): From Individual Species to Whole Genera.</title>
        <authorList>
            <person name="Goeker M."/>
        </authorList>
    </citation>
    <scope>NUCLEOTIDE SEQUENCE [LARGE SCALE GENOMIC DNA]</scope>
    <source>
        <strain evidence="7 8">DSM 27268</strain>
    </source>
</reference>
<dbReference type="Pfam" id="PF02826">
    <property type="entry name" value="2-Hacid_dh_C"/>
    <property type="match status" value="1"/>
</dbReference>
<keyword evidence="8" id="KW-1185">Reference proteome</keyword>
<keyword evidence="2 4" id="KW-0560">Oxidoreductase</keyword>
<evidence type="ECO:0000256" key="3">
    <source>
        <dbReference type="ARBA" id="ARBA00023027"/>
    </source>
</evidence>
<evidence type="ECO:0000259" key="5">
    <source>
        <dbReference type="Pfam" id="PF00389"/>
    </source>
</evidence>
<evidence type="ECO:0000313" key="7">
    <source>
        <dbReference type="EMBL" id="PJJ76755.1"/>
    </source>
</evidence>
<sequence>MRIALLDGYTLNPGDLSWEPLLNLGEVHIYDRTRPDQVWDRVAHADAILTNKVVIPGDVIQRAPSLQYIGVMATGYNVVDIAAARKKGIVVTHVPDYSTFSVAQHTFALLLELTQHVGLHNQSVHEGGWTACADFSYQLTPLIELHGLTLGIVGLGRIGQAVARIGLAMGMRVLAVHTHPERDQMDGVEFVDVQTCFRQADVVTLHCPLTASNAGFVNKALLSLMKPGAFLINTARGGLIEENDLAEALNKGQIAGAGLDVLSTEPPPADHPLLWARNCIITPHQAWATRAARQRLLMQIVENLKAFQEGHPIHVIT</sequence>
<dbReference type="PANTHER" id="PTHR43761:SF1">
    <property type="entry name" value="D-ISOMER SPECIFIC 2-HYDROXYACID DEHYDROGENASE CATALYTIC DOMAIN-CONTAINING PROTEIN-RELATED"/>
    <property type="match status" value="1"/>
</dbReference>
<dbReference type="CDD" id="cd12162">
    <property type="entry name" value="2-Hacid_dh_4"/>
    <property type="match status" value="1"/>
</dbReference>
<dbReference type="RefSeq" id="WP_100315191.1">
    <property type="nucleotide sequence ID" value="NZ_PGFG01000001.1"/>
</dbReference>
<dbReference type="GO" id="GO:0051287">
    <property type="term" value="F:NAD binding"/>
    <property type="evidence" value="ECO:0007669"/>
    <property type="project" value="InterPro"/>
</dbReference>
<proteinExistence type="inferred from homology"/>
<dbReference type="Gene3D" id="3.40.50.720">
    <property type="entry name" value="NAD(P)-binding Rossmann-like Domain"/>
    <property type="match status" value="2"/>
</dbReference>